<feature type="binding site" evidence="10">
    <location>
        <position position="157"/>
    </location>
    <ligand>
        <name>ATP</name>
        <dbReference type="ChEBI" id="CHEBI:30616"/>
    </ligand>
</feature>
<dbReference type="SUPFAM" id="SSF52821">
    <property type="entry name" value="Rhodanese/Cell cycle control phosphatase"/>
    <property type="match status" value="1"/>
</dbReference>
<feature type="region of interest" description="Disordered" evidence="12">
    <location>
        <begin position="413"/>
        <end position="457"/>
    </location>
</feature>
<dbReference type="SMART" id="SM00450">
    <property type="entry name" value="RHOD"/>
    <property type="match status" value="1"/>
</dbReference>
<dbReference type="Pfam" id="PF00581">
    <property type="entry name" value="Rhodanese"/>
    <property type="match status" value="1"/>
</dbReference>
<gene>
    <name evidence="10" type="primary">MOCS3</name>
    <name evidence="10" type="synonym">CNX5</name>
    <name evidence="10" type="synonym">UBA4</name>
    <name evidence="14" type="ORF">HYH03_012986</name>
</gene>
<dbReference type="FunFam" id="3.40.50.720:FF:000033">
    <property type="entry name" value="Adenylyltransferase and sulfurtransferase MOCS3"/>
    <property type="match status" value="1"/>
</dbReference>
<comment type="function">
    <text evidence="10">Plays a central role in 2-thiolation of mcm(5)S(2)U at tRNA wobble positions of cytosolic tRNA(Lys), tRNA(Glu) and tRNA(Gln). Also essential during biosynthesis of the molybdenum cofactor. Acts by mediating the C-terminal thiocarboxylation of sulfur carriers URM1 and MOCS2A. Its N-terminus first activates URM1 and MOCS2A as acyl-adenylates (-COAMP), then the persulfide sulfur on the catalytic cysteine is transferred to URM1 and MOCS2A to form thiocarboxylation (-COSH) of their C-terminus. The reaction probably involves hydrogen sulfide that is generated from the persulfide intermediate and that acts as nucleophile towards URM1 and MOCS2A. Subsequently, a transient disulfide bond is formed. Does not use thiosulfate as sulfur donor; NFS1 probably acting as a sulfur donor for thiocarboxylation reactions.</text>
</comment>
<protein>
    <recommendedName>
        <fullName evidence="10">Adenylyltransferase and sulfurtransferase MOCS3</fullName>
    </recommendedName>
    <alternativeName>
        <fullName evidence="10">Molybdenum cofactor synthesis protein 3</fullName>
    </alternativeName>
    <domain>
        <recommendedName>
            <fullName evidence="10">Molybdopterin-synthase adenylyltransferase</fullName>
            <ecNumber evidence="10">2.7.7.80</ecNumber>
        </recommendedName>
        <alternativeName>
            <fullName evidence="10">Adenylyltransferase MOCS3</fullName>
        </alternativeName>
        <alternativeName>
            <fullName evidence="10">Sulfur carrier protein MOCS2A adenylyltransferase</fullName>
        </alternativeName>
    </domain>
    <domain>
        <recommendedName>
            <fullName evidence="10">Molybdopterin-synthase sulfurtransferase</fullName>
            <ecNumber evidence="10">2.8.1.11</ecNumber>
        </recommendedName>
        <alternativeName>
            <fullName evidence="10">Sulfurtransferase MOCS3</fullName>
        </alternativeName>
        <alternativeName>
            <fullName evidence="10">Sulfur carrier protein MOCS2A sulfurtransferase</fullName>
        </alternativeName>
    </domain>
</protein>
<dbReference type="EC" id="2.7.7.80" evidence="10"/>
<evidence type="ECO:0000256" key="10">
    <source>
        <dbReference type="HAMAP-Rule" id="MF_03049"/>
    </source>
</evidence>
<evidence type="ECO:0000256" key="2">
    <source>
        <dbReference type="ARBA" id="ARBA00022490"/>
    </source>
</evidence>
<keyword evidence="9 10" id="KW-0511">Multifunctional enzyme</keyword>
<feature type="binding site" evidence="10">
    <location>
        <position position="345"/>
    </location>
    <ligand>
        <name>Zn(2+)</name>
        <dbReference type="ChEBI" id="CHEBI:29105"/>
    </ligand>
</feature>
<evidence type="ECO:0000256" key="12">
    <source>
        <dbReference type="SAM" id="MobiDB-lite"/>
    </source>
</evidence>
<dbReference type="InterPro" id="IPR045886">
    <property type="entry name" value="ThiF/MoeB/HesA"/>
</dbReference>
<dbReference type="CDD" id="cd00757">
    <property type="entry name" value="ThiF_MoeB_HesA_family"/>
    <property type="match status" value="1"/>
</dbReference>
<feature type="active site" description="Glycyl thioester intermediate; for adenylyltransferase activity" evidence="10">
    <location>
        <position position="284"/>
    </location>
</feature>
<feature type="compositionally biased region" description="Low complexity" evidence="12">
    <location>
        <begin position="413"/>
        <end position="427"/>
    </location>
</feature>
<keyword evidence="6 10" id="KW-0547">Nucleotide-binding</keyword>
<feature type="binding site" evidence="10">
    <location>
        <position position="181"/>
    </location>
    <ligand>
        <name>ATP</name>
        <dbReference type="ChEBI" id="CHEBI:30616"/>
    </ligand>
</feature>
<keyword evidence="4 10" id="KW-0819">tRNA processing</keyword>
<feature type="binding site" evidence="10">
    <location>
        <begin position="225"/>
        <end position="226"/>
    </location>
    <ligand>
        <name>ATP</name>
        <dbReference type="ChEBI" id="CHEBI:30616"/>
    </ligand>
</feature>
<dbReference type="EC" id="2.8.1.11" evidence="10"/>
<keyword evidence="2 10" id="KW-0963">Cytoplasm</keyword>
<comment type="caution">
    <text evidence="14">The sequence shown here is derived from an EMBL/GenBank/DDBJ whole genome shotgun (WGS) entry which is preliminary data.</text>
</comment>
<evidence type="ECO:0000259" key="13">
    <source>
        <dbReference type="PROSITE" id="PS50206"/>
    </source>
</evidence>
<comment type="pathway">
    <text evidence="10">Cofactor biosynthesis; molybdopterin biosynthesis.</text>
</comment>
<dbReference type="AlphaFoldDB" id="A0A835XUF1"/>
<dbReference type="Gene3D" id="3.40.250.10">
    <property type="entry name" value="Rhodanese-like domain"/>
    <property type="match status" value="1"/>
</dbReference>
<keyword evidence="15" id="KW-1185">Reference proteome</keyword>
<keyword evidence="10" id="KW-0501">Molybdenum cofactor biosynthesis</keyword>
<name>A0A835XUF1_9CHLO</name>
<evidence type="ECO:0000256" key="6">
    <source>
        <dbReference type="ARBA" id="ARBA00022741"/>
    </source>
</evidence>
<keyword evidence="5 10" id="KW-0479">Metal-binding</keyword>
<dbReference type="HAMAP" id="MF_03049">
    <property type="entry name" value="MOCS3_Uba4"/>
    <property type="match status" value="1"/>
</dbReference>
<dbReference type="EMBL" id="JAEHOE010000083">
    <property type="protein sequence ID" value="KAG2488481.1"/>
    <property type="molecule type" value="Genomic_DNA"/>
</dbReference>
<evidence type="ECO:0000256" key="3">
    <source>
        <dbReference type="ARBA" id="ARBA00022679"/>
    </source>
</evidence>
<dbReference type="PANTHER" id="PTHR10953">
    <property type="entry name" value="UBIQUITIN-ACTIVATING ENZYME E1"/>
    <property type="match status" value="1"/>
</dbReference>
<dbReference type="GO" id="GO:0005829">
    <property type="term" value="C:cytosol"/>
    <property type="evidence" value="ECO:0007669"/>
    <property type="project" value="UniProtKB-SubCell"/>
</dbReference>
<feature type="region of interest" description="Disordered" evidence="12">
    <location>
        <begin position="55"/>
        <end position="103"/>
    </location>
</feature>
<feature type="binding site" evidence="10">
    <location>
        <position position="136"/>
    </location>
    <ligand>
        <name>ATP</name>
        <dbReference type="ChEBI" id="CHEBI:30616"/>
    </ligand>
</feature>
<keyword evidence="8 10" id="KW-0067">ATP-binding</keyword>
<comment type="subcellular location">
    <subcellularLocation>
        <location evidence="1">Cytoplasm</location>
        <location evidence="1">Cytosol</location>
    </subcellularLocation>
</comment>
<feature type="binding site" evidence="10">
    <location>
        <position position="267"/>
    </location>
    <ligand>
        <name>Zn(2+)</name>
        <dbReference type="ChEBI" id="CHEBI:29105"/>
    </ligand>
</feature>
<feature type="compositionally biased region" description="Low complexity" evidence="12">
    <location>
        <begin position="439"/>
        <end position="457"/>
    </location>
</feature>
<comment type="catalytic activity">
    <reaction evidence="10">
        <text>[molybdopterin-synthase sulfur-carrier protein]-C-terminal Gly-Gly-AMP + S-sulfanyl-L-cysteinyl-[cysteine desulfurase] + AH2 = [molybdopterin-synthase sulfur-carrier protein]-C-terminal-Gly-aminoethanethioate + L-cysteinyl-[cysteine desulfurase] + A + AMP + 2 H(+)</text>
        <dbReference type="Rhea" id="RHEA:48612"/>
        <dbReference type="Rhea" id="RHEA-COMP:12157"/>
        <dbReference type="Rhea" id="RHEA-COMP:12158"/>
        <dbReference type="Rhea" id="RHEA-COMP:12159"/>
        <dbReference type="Rhea" id="RHEA-COMP:19907"/>
        <dbReference type="ChEBI" id="CHEBI:13193"/>
        <dbReference type="ChEBI" id="CHEBI:15378"/>
        <dbReference type="ChEBI" id="CHEBI:17499"/>
        <dbReference type="ChEBI" id="CHEBI:29950"/>
        <dbReference type="ChEBI" id="CHEBI:61963"/>
        <dbReference type="ChEBI" id="CHEBI:90618"/>
        <dbReference type="ChEBI" id="CHEBI:232372"/>
        <dbReference type="ChEBI" id="CHEBI:456215"/>
        <dbReference type="EC" id="2.8.1.11"/>
    </reaction>
</comment>
<feature type="binding site" evidence="10">
    <location>
        <position position="270"/>
    </location>
    <ligand>
        <name>Zn(2+)</name>
        <dbReference type="ChEBI" id="CHEBI:29105"/>
    </ligand>
</feature>
<comment type="pathway">
    <text evidence="10">tRNA modification; 5-methoxycarbonylmethyl-2-thiouridine-tRNA biosynthesis.</text>
</comment>
<dbReference type="UniPathway" id="UPA00988"/>
<comment type="similarity">
    <text evidence="10">In the N-terminal section; belongs to the HesA/MoeB/ThiF family. UBA4 subfamily.</text>
</comment>
<comment type="catalytic activity">
    <reaction evidence="10">
        <text>[molybdopterin-synthase sulfur-carrier protein]-C-terminal Gly-Gly + ATP + H(+) = [molybdopterin-synthase sulfur-carrier protein]-C-terminal Gly-Gly-AMP + diphosphate</text>
        <dbReference type="Rhea" id="RHEA:43616"/>
        <dbReference type="Rhea" id="RHEA-COMP:12159"/>
        <dbReference type="Rhea" id="RHEA-COMP:12202"/>
        <dbReference type="ChEBI" id="CHEBI:15378"/>
        <dbReference type="ChEBI" id="CHEBI:30616"/>
        <dbReference type="ChEBI" id="CHEBI:33019"/>
        <dbReference type="ChEBI" id="CHEBI:90618"/>
        <dbReference type="ChEBI" id="CHEBI:90778"/>
        <dbReference type="EC" id="2.7.7.80"/>
    </reaction>
</comment>
<feature type="compositionally biased region" description="Low complexity" evidence="12">
    <location>
        <begin position="500"/>
        <end position="546"/>
    </location>
</feature>
<evidence type="ECO:0000256" key="7">
    <source>
        <dbReference type="ARBA" id="ARBA00022833"/>
    </source>
</evidence>
<dbReference type="InterPro" id="IPR000594">
    <property type="entry name" value="ThiF_NAD_FAD-bd"/>
</dbReference>
<dbReference type="NCBIfam" id="NF004281">
    <property type="entry name" value="PRK05690.1"/>
    <property type="match status" value="1"/>
</dbReference>
<feature type="binding site" evidence="10">
    <location>
        <begin position="164"/>
        <end position="168"/>
    </location>
    <ligand>
        <name>ATP</name>
        <dbReference type="ChEBI" id="CHEBI:30616"/>
    </ligand>
</feature>
<evidence type="ECO:0000313" key="14">
    <source>
        <dbReference type="EMBL" id="KAG2488481.1"/>
    </source>
</evidence>
<dbReference type="PANTHER" id="PTHR10953:SF102">
    <property type="entry name" value="ADENYLYLTRANSFERASE AND SULFURTRANSFERASE MOCS3"/>
    <property type="match status" value="1"/>
</dbReference>
<organism evidence="14 15">
    <name type="scientific">Edaphochlamys debaryana</name>
    <dbReference type="NCBI Taxonomy" id="47281"/>
    <lineage>
        <taxon>Eukaryota</taxon>
        <taxon>Viridiplantae</taxon>
        <taxon>Chlorophyta</taxon>
        <taxon>core chlorophytes</taxon>
        <taxon>Chlorophyceae</taxon>
        <taxon>CS clade</taxon>
        <taxon>Chlamydomonadales</taxon>
        <taxon>Chlamydomonadales incertae sedis</taxon>
        <taxon>Edaphochlamys</taxon>
    </lineage>
</organism>
<feature type="coiled-coil region" evidence="11">
    <location>
        <begin position="16"/>
        <end position="50"/>
    </location>
</feature>
<dbReference type="GO" id="GO:0006777">
    <property type="term" value="P:Mo-molybdopterin cofactor biosynthetic process"/>
    <property type="evidence" value="ECO:0007669"/>
    <property type="project" value="UniProtKB-UniRule"/>
</dbReference>
<keyword evidence="7 10" id="KW-0862">Zinc</keyword>
<dbReference type="InterPro" id="IPR035985">
    <property type="entry name" value="Ubiquitin-activating_enz"/>
</dbReference>
<dbReference type="GO" id="GO:0005524">
    <property type="term" value="F:ATP binding"/>
    <property type="evidence" value="ECO:0007669"/>
    <property type="project" value="UniProtKB-KW"/>
</dbReference>
<dbReference type="InterPro" id="IPR036873">
    <property type="entry name" value="Rhodanese-like_dom_sf"/>
</dbReference>
<feature type="binding site" evidence="10">
    <location>
        <position position="342"/>
    </location>
    <ligand>
        <name>Zn(2+)</name>
        <dbReference type="ChEBI" id="CHEBI:29105"/>
    </ligand>
</feature>
<dbReference type="OrthoDB" id="10261062at2759"/>
<evidence type="ECO:0000256" key="11">
    <source>
        <dbReference type="SAM" id="Coils"/>
    </source>
</evidence>
<dbReference type="GO" id="GO:0061604">
    <property type="term" value="F:molybdopterin-synthase sulfurtransferase activity"/>
    <property type="evidence" value="ECO:0007669"/>
    <property type="project" value="UniProtKB-EC"/>
</dbReference>
<evidence type="ECO:0000256" key="4">
    <source>
        <dbReference type="ARBA" id="ARBA00022694"/>
    </source>
</evidence>
<dbReference type="InterPro" id="IPR028885">
    <property type="entry name" value="MOCS3/Uba4"/>
</dbReference>
<accession>A0A835XUF1</accession>
<dbReference type="SUPFAM" id="SSF69572">
    <property type="entry name" value="Activating enzymes of the ubiquitin-like proteins"/>
    <property type="match status" value="1"/>
</dbReference>
<comment type="cofactor">
    <cofactor evidence="10">
        <name>Zn(2+)</name>
        <dbReference type="ChEBI" id="CHEBI:29105"/>
    </cofactor>
    <text evidence="10">Binds 1 zinc ion per subunit.</text>
</comment>
<feature type="compositionally biased region" description="Low complexity" evidence="12">
    <location>
        <begin position="55"/>
        <end position="64"/>
    </location>
</feature>
<evidence type="ECO:0000256" key="9">
    <source>
        <dbReference type="ARBA" id="ARBA00023268"/>
    </source>
</evidence>
<reference evidence="14" key="1">
    <citation type="journal article" date="2020" name="bioRxiv">
        <title>Comparative genomics of Chlamydomonas.</title>
        <authorList>
            <person name="Craig R.J."/>
            <person name="Hasan A.R."/>
            <person name="Ness R.W."/>
            <person name="Keightley P.D."/>
        </authorList>
    </citation>
    <scope>NUCLEOTIDE SEQUENCE</scope>
    <source>
        <strain evidence="14">CCAP 11/70</strain>
    </source>
</reference>
<evidence type="ECO:0000256" key="1">
    <source>
        <dbReference type="ARBA" id="ARBA00004514"/>
    </source>
</evidence>
<keyword evidence="11" id="KW-0175">Coiled coil</keyword>
<evidence type="ECO:0000256" key="5">
    <source>
        <dbReference type="ARBA" id="ARBA00022723"/>
    </source>
</evidence>
<dbReference type="GO" id="GO:0061605">
    <property type="term" value="F:molybdopterin-synthase adenylyltransferase activity"/>
    <property type="evidence" value="ECO:0007669"/>
    <property type="project" value="UniProtKB-EC"/>
</dbReference>
<proteinExistence type="inferred from homology"/>
<evidence type="ECO:0000313" key="15">
    <source>
        <dbReference type="Proteomes" id="UP000612055"/>
    </source>
</evidence>
<dbReference type="GO" id="GO:0002143">
    <property type="term" value="P:tRNA wobble position uridine thiolation"/>
    <property type="evidence" value="ECO:0007669"/>
    <property type="project" value="InterPro"/>
</dbReference>
<dbReference type="Pfam" id="PF00899">
    <property type="entry name" value="ThiF"/>
    <property type="match status" value="1"/>
</dbReference>
<feature type="active site" description="Cysteine persulfide intermediate; for sulfurtransferase activity" evidence="10">
    <location>
        <position position="558"/>
    </location>
</feature>
<feature type="domain" description="Rhodanese" evidence="13">
    <location>
        <begin position="454"/>
        <end position="598"/>
    </location>
</feature>
<dbReference type="Proteomes" id="UP000612055">
    <property type="component" value="Unassembled WGS sequence"/>
</dbReference>
<feature type="region of interest" description="Disordered" evidence="12">
    <location>
        <begin position="500"/>
        <end position="553"/>
    </location>
</feature>
<feature type="compositionally biased region" description="Pro residues" evidence="12">
    <location>
        <begin position="84"/>
        <end position="93"/>
    </location>
</feature>
<dbReference type="GO" id="GO:0004792">
    <property type="term" value="F:thiosulfate-cyanide sulfurtransferase activity"/>
    <property type="evidence" value="ECO:0007669"/>
    <property type="project" value="TreeGrafter"/>
</dbReference>
<sequence length="600" mass="60459">MSPPDQTTLPSNCDDASTLRVQNEALRNQVDTLQEQLAALKAELEAARGLTATAADTIAPTPADAPRRASCGPCGGDPSTSAPTAPPAHPPRAPPRHGLSRAQAERYSRHLLLPAFGVAAQERLCRGSVLIVGCGGLGSPAAMYLAAAGVGRLGLVDHDSVDVSNLHRQVMHSTARVGMHKALSGRLTCAAINPTVQVEAHVCGLSPASALALVDGYDVVIDASDNPATRYLVSDACVVAGKPLVSAAAVGTDGQLTVYNHGPDGPCYRCLFPESPSPENCSRCGEAGVLGVVPGVMGCLQALEAIKLLSGVGEVASKKLTLFDALSGRFTTVRLRGRSPGCVACGASPALTRASLPDYDYVLFTGQPPDDGPPPDLQLLDAAARLAPAEVAALLAAEANGAEANGAAAADGAAEAVAEAGEQGPEAGAKRGEDEARAGAESSTGSAGPAGPGPRRGVLLLDVRPQAQYDVMALPGAVHVPFERLDERLGEVLALCGAPAGSTPAGSSAAESSAANSAPTSASAAEAAPQGAAVDAPEAAAAGAGNHPPPRPRVVVLCRRGNNSQRVAARLAALGVEGVTDMVGGYQAWARQVDPAMPLL</sequence>
<dbReference type="UniPathway" id="UPA00344"/>
<feature type="compositionally biased region" description="Basic and acidic residues" evidence="12">
    <location>
        <begin position="428"/>
        <end position="438"/>
    </location>
</feature>
<dbReference type="Gene3D" id="3.40.50.720">
    <property type="entry name" value="NAD(P)-binding Rossmann-like Domain"/>
    <property type="match status" value="1"/>
</dbReference>
<dbReference type="GO" id="GO:0046872">
    <property type="term" value="F:metal ion binding"/>
    <property type="evidence" value="ECO:0007669"/>
    <property type="project" value="UniProtKB-KW"/>
</dbReference>
<evidence type="ECO:0000256" key="8">
    <source>
        <dbReference type="ARBA" id="ARBA00022840"/>
    </source>
</evidence>
<keyword evidence="3 10" id="KW-0808">Transferase</keyword>
<dbReference type="InterPro" id="IPR001763">
    <property type="entry name" value="Rhodanese-like_dom"/>
</dbReference>
<dbReference type="PROSITE" id="PS50206">
    <property type="entry name" value="RHODANESE_3"/>
    <property type="match status" value="1"/>
</dbReference>
<dbReference type="GO" id="GO:0042292">
    <property type="term" value="F:URM1 activating enzyme activity"/>
    <property type="evidence" value="ECO:0007669"/>
    <property type="project" value="TreeGrafter"/>
</dbReference>